<protein>
    <recommendedName>
        <fullName evidence="1">Stability determinant domain-containing protein</fullName>
    </recommendedName>
</protein>
<comment type="caution">
    <text evidence="2">The sequence shown here is derived from an EMBL/GenBank/DDBJ whole genome shotgun (WGS) entry which is preliminary data.</text>
</comment>
<dbReference type="AlphaFoldDB" id="A0A6L6PR97"/>
<keyword evidence="3" id="KW-1185">Reference proteome</keyword>
<evidence type="ECO:0000313" key="3">
    <source>
        <dbReference type="Proteomes" id="UP000475582"/>
    </source>
</evidence>
<feature type="domain" description="Stability determinant" evidence="1">
    <location>
        <begin position="80"/>
        <end position="108"/>
    </location>
</feature>
<evidence type="ECO:0000259" key="1">
    <source>
        <dbReference type="Pfam" id="PF21217"/>
    </source>
</evidence>
<dbReference type="InterPro" id="IPR048851">
    <property type="entry name" value="PaaA2_dom"/>
</dbReference>
<dbReference type="OrthoDB" id="1666683at2"/>
<sequence length="120" mass="13601">MTTQTIQPSMLAMLANTENEFSVSAQAQDDGWVVYVHDKQGDRVLLDLEGKAAAVFDALRAVEQRLFALGIEQFEIKRLEKENGYDDWLYAEVREALDDPAPLIPHEEATRRIRAAIKVK</sequence>
<evidence type="ECO:0000313" key="2">
    <source>
        <dbReference type="EMBL" id="MTV41638.1"/>
    </source>
</evidence>
<dbReference type="Gene3D" id="6.20.450.20">
    <property type="match status" value="1"/>
</dbReference>
<reference evidence="2 3" key="1">
    <citation type="submission" date="2019-11" db="EMBL/GenBank/DDBJ databases">
        <title>Type strains purchased from KCTC, JCM and DSMZ.</title>
        <authorList>
            <person name="Lu H."/>
        </authorList>
    </citation>
    <scope>NUCLEOTIDE SEQUENCE [LARGE SCALE GENOMIC DNA]</scope>
    <source>
        <strain evidence="2 3">KCTC 22382</strain>
    </source>
</reference>
<organism evidence="2 3">
    <name type="scientific">Duganella radicis</name>
    <dbReference type="NCBI Taxonomy" id="551988"/>
    <lineage>
        <taxon>Bacteria</taxon>
        <taxon>Pseudomonadati</taxon>
        <taxon>Pseudomonadota</taxon>
        <taxon>Betaproteobacteria</taxon>
        <taxon>Burkholderiales</taxon>
        <taxon>Oxalobacteraceae</taxon>
        <taxon>Telluria group</taxon>
        <taxon>Duganella</taxon>
    </lineage>
</organism>
<dbReference type="EMBL" id="WNKY01000063">
    <property type="protein sequence ID" value="MTV41638.1"/>
    <property type="molecule type" value="Genomic_DNA"/>
</dbReference>
<name>A0A6L6PR97_9BURK</name>
<dbReference type="RefSeq" id="WP_155467987.1">
    <property type="nucleotide sequence ID" value="NZ_WNKY01000063.1"/>
</dbReference>
<dbReference type="Pfam" id="PF21217">
    <property type="entry name" value="PaaA2"/>
    <property type="match status" value="1"/>
</dbReference>
<gene>
    <name evidence="2" type="ORF">GM676_29215</name>
</gene>
<accession>A0A6L6PR97</accession>
<proteinExistence type="predicted"/>
<dbReference type="Proteomes" id="UP000475582">
    <property type="component" value="Unassembled WGS sequence"/>
</dbReference>